<evidence type="ECO:0000313" key="6">
    <source>
        <dbReference type="EMBL" id="KAF2267034.1"/>
    </source>
</evidence>
<keyword evidence="3" id="KW-0687">Ribonucleoprotein</keyword>
<dbReference type="PANTHER" id="PTHR12059">
    <property type="entry name" value="RIBOSOMAL PROTEIN L23-RELATED"/>
    <property type="match status" value="1"/>
</dbReference>
<feature type="compositionally biased region" description="Basic and acidic residues" evidence="5">
    <location>
        <begin position="128"/>
        <end position="139"/>
    </location>
</feature>
<feature type="region of interest" description="Disordered" evidence="5">
    <location>
        <begin position="127"/>
        <end position="155"/>
    </location>
</feature>
<dbReference type="AlphaFoldDB" id="A0A9P4KII5"/>
<keyword evidence="7" id="KW-1185">Reference proteome</keyword>
<dbReference type="EMBL" id="ML986594">
    <property type="protein sequence ID" value="KAF2267034.1"/>
    <property type="molecule type" value="Genomic_DNA"/>
</dbReference>
<accession>A0A9P4KII5</accession>
<dbReference type="InterPro" id="IPR012677">
    <property type="entry name" value="Nucleotide-bd_a/b_plait_sf"/>
</dbReference>
<dbReference type="SUPFAM" id="SSF54189">
    <property type="entry name" value="Ribosomal proteins S24e, L23 and L15e"/>
    <property type="match status" value="1"/>
</dbReference>
<proteinExistence type="inferred from homology"/>
<dbReference type="PANTHER" id="PTHR12059:SF5">
    <property type="entry name" value="LARGE RIBOSOMAL SUBUNIT PROTEIN UL23M"/>
    <property type="match status" value="1"/>
</dbReference>
<dbReference type="GO" id="GO:0005762">
    <property type="term" value="C:mitochondrial large ribosomal subunit"/>
    <property type="evidence" value="ECO:0007669"/>
    <property type="project" value="TreeGrafter"/>
</dbReference>
<gene>
    <name evidence="6" type="ORF">CC78DRAFT_577566</name>
</gene>
<dbReference type="GO" id="GO:0003735">
    <property type="term" value="F:structural constituent of ribosome"/>
    <property type="evidence" value="ECO:0007669"/>
    <property type="project" value="InterPro"/>
</dbReference>
<evidence type="ECO:0000256" key="2">
    <source>
        <dbReference type="ARBA" id="ARBA00022980"/>
    </source>
</evidence>
<dbReference type="OrthoDB" id="275582at2759"/>
<dbReference type="GO" id="GO:0032543">
    <property type="term" value="P:mitochondrial translation"/>
    <property type="evidence" value="ECO:0007669"/>
    <property type="project" value="TreeGrafter"/>
</dbReference>
<evidence type="ECO:0000256" key="1">
    <source>
        <dbReference type="ARBA" id="ARBA00006700"/>
    </source>
</evidence>
<comment type="similarity">
    <text evidence="1">Belongs to the universal ribosomal protein uL23 family.</text>
</comment>
<organism evidence="6 7">
    <name type="scientific">Lojkania enalia</name>
    <dbReference type="NCBI Taxonomy" id="147567"/>
    <lineage>
        <taxon>Eukaryota</taxon>
        <taxon>Fungi</taxon>
        <taxon>Dikarya</taxon>
        <taxon>Ascomycota</taxon>
        <taxon>Pezizomycotina</taxon>
        <taxon>Dothideomycetes</taxon>
        <taxon>Pleosporomycetidae</taxon>
        <taxon>Pleosporales</taxon>
        <taxon>Pleosporales incertae sedis</taxon>
        <taxon>Lojkania</taxon>
    </lineage>
</organism>
<dbReference type="InterPro" id="IPR012678">
    <property type="entry name" value="Ribosomal_uL23/eL15/eS24_sf"/>
</dbReference>
<name>A0A9P4KII5_9PLEO</name>
<dbReference type="Gene3D" id="3.30.70.330">
    <property type="match status" value="1"/>
</dbReference>
<evidence type="ECO:0000256" key="5">
    <source>
        <dbReference type="SAM" id="MobiDB-lite"/>
    </source>
</evidence>
<dbReference type="InterPro" id="IPR013025">
    <property type="entry name" value="Ribosomal_uL23-like"/>
</dbReference>
<comment type="caution">
    <text evidence="6">The sequence shown here is derived from an EMBL/GenBank/DDBJ whole genome shotgun (WGS) entry which is preliminary data.</text>
</comment>
<dbReference type="Proteomes" id="UP000800093">
    <property type="component" value="Unassembled WGS sequence"/>
</dbReference>
<reference evidence="7" key="1">
    <citation type="journal article" date="2020" name="Stud. Mycol.">
        <title>101 Dothideomycetes genomes: A test case for predicting lifestyles and emergence of pathogens.</title>
        <authorList>
            <person name="Haridas S."/>
            <person name="Albert R."/>
            <person name="Binder M."/>
            <person name="Bloem J."/>
            <person name="LaButti K."/>
            <person name="Salamov A."/>
            <person name="Andreopoulos B."/>
            <person name="Baker S."/>
            <person name="Barry K."/>
            <person name="Bills G."/>
            <person name="Bluhm B."/>
            <person name="Cannon C."/>
            <person name="Castanera R."/>
            <person name="Culley D."/>
            <person name="Daum C."/>
            <person name="Ezra D."/>
            <person name="Gonzalez J."/>
            <person name="Henrissat B."/>
            <person name="Kuo A."/>
            <person name="Liang C."/>
            <person name="Lipzen A."/>
            <person name="Lutzoni F."/>
            <person name="Magnuson J."/>
            <person name="Mondo S."/>
            <person name="Nolan M."/>
            <person name="Ohm R."/>
            <person name="Pangilinan J."/>
            <person name="Park H.-J."/>
            <person name="Ramirez L."/>
            <person name="Alfaro M."/>
            <person name="Sun H."/>
            <person name="Tritt A."/>
            <person name="Yoshinaga Y."/>
            <person name="Zwiers L.-H."/>
            <person name="Turgeon B."/>
            <person name="Goodwin S."/>
            <person name="Spatafora J."/>
            <person name="Crous P."/>
            <person name="Grigoriev I."/>
        </authorList>
    </citation>
    <scope>NUCLEOTIDE SEQUENCE [LARGE SCALE GENOMIC DNA]</scope>
    <source>
        <strain evidence="7">CBS 304.66</strain>
    </source>
</reference>
<protein>
    <recommendedName>
        <fullName evidence="4">Large ribosomal subunit protein uL23m</fullName>
    </recommendedName>
</protein>
<evidence type="ECO:0000313" key="7">
    <source>
        <dbReference type="Proteomes" id="UP000800093"/>
    </source>
</evidence>
<evidence type="ECO:0000256" key="4">
    <source>
        <dbReference type="ARBA" id="ARBA00039977"/>
    </source>
</evidence>
<evidence type="ECO:0000256" key="3">
    <source>
        <dbReference type="ARBA" id="ARBA00023274"/>
    </source>
</evidence>
<sequence length="194" mass="22930">MPRFFPPARLKYKQAVDALSKEKVVQFGRVQVFLPKFTIALIRTPLLSPYHARFQVPLSFSKFDLRDYLYHLYGIKAFNIRTFVKQMPVRDSQVAPRQFFREESKKYMTVEMNQPFVWPTDPKSWEPWGKEEKEKREEEAANQVGRTTEAQRKAAKALREQAMGVLSDDADVEVQNEKKMELPRIDDPRYKIKI</sequence>
<keyword evidence="2" id="KW-0689">Ribosomal protein</keyword>